<dbReference type="EMBL" id="MN793993">
    <property type="protein sequence ID" value="QPB44668.1"/>
    <property type="molecule type" value="Genomic_RNA"/>
</dbReference>
<proteinExistence type="predicted"/>
<evidence type="ECO:0000313" key="1">
    <source>
        <dbReference type="EMBL" id="QPB44668.1"/>
    </source>
</evidence>
<reference evidence="1" key="1">
    <citation type="journal article" date="2021" name="Virus Evol.">
        <title>The virome from a collection of endomycorrhizal fungi reveals new viral taxa with unprecedented genome organization.</title>
        <authorList>
            <person name="Sutela S."/>
            <person name="Forgia M."/>
            <person name="Vainio E."/>
            <person name="Chiapello M."/>
            <person name="Daghino S."/>
            <person name="Vallino M."/>
            <person name="Martino E."/>
            <person name="Girlanda M."/>
            <person name="Perotto S."/>
            <person name="Turina M."/>
        </authorList>
    </citation>
    <scope>NUCLEOTIDE SEQUENCE</scope>
    <source>
        <strain evidence="1">MUT4233</strain>
    </source>
</reference>
<name>A0A7S8BDA1_9VIRU</name>
<organism evidence="1">
    <name type="scientific">Ceratobasidium ambivirus 1</name>
    <dbReference type="NCBI Taxonomy" id="2772288"/>
    <lineage>
        <taxon>Viruses</taxon>
        <taxon>Riboviria</taxon>
    </lineage>
</organism>
<sequence length="783" mass="89968">MTASVYSTLRLNEHLQTISPDLNLLLRNVVHYPFSWRKATLKHCRIQRSSTTNRHAKELYSQVIDISLPNFPHGDGYGKDMLEALNNLLLDGSPVTASIVSAFVRCELYTSRDEPWQDILEDSINKELNASQAEDTPRQLDYAFLFPDNPQQLTTLLSSQDPAAFAMFRDPDDLFHNARLYRTWVAGIAQLKERLVSPSQVFSPVYSRKKSVSTVTAINYKEYLAHFDQELAEEEQVTSLHLQKLYYEKGYQVPGPMELRTAWKYNDLKPRVYYATGGTGYFASCILRSIIKMMLSILPCTHPNLRYDVTRITAVRPVQADEYLITYDYASFTTSLSELKYFVDALSRFFRGTKVKVLDFYQGVVEEDLGDYLLAYNQTVNVHPAFDVSRLKEDLFWVPSYHQLRNGMLGIQGNIGLSTILHGIHISRFADGHMHICCVGDDCLDRVHRDQYTEYIQHVNILGEISPDRFTTWVCPPGYYEEEQFTGEDETFPFCKRPTLINAFGEVETEYLPPFPNVAALLDIHDDYHTPQFGLLRSTKPNYDRFVIFAKQVGVFYNRVRAEVPVSSYSFWEQEAVIAIFTAAYDFCNIHIHGCFPHLSPYAPVMKRKSRDPRKRHRAKVYKDSTERLAGDGPKTFPIFVPPCDVECFQRAWEEILAENYVGRVVHLPATSPVSIHPEYCSGVGWTKVCTPYVLQRVAVDLGFMESSIVTYETTVDEGTGEMIKNVTWGTERPLYRYTCISDPPSWYNDVISRLMPVVPVAVETYVNYEDELIARDMLYTFN</sequence>
<accession>A0A7S8BDA1</accession>
<protein>
    <submittedName>
        <fullName evidence="1">Uncharacterized protein</fullName>
    </submittedName>
</protein>